<dbReference type="AlphaFoldDB" id="A0A377JUT5"/>
<evidence type="ECO:0000313" key="3">
    <source>
        <dbReference type="Proteomes" id="UP000255103"/>
    </source>
</evidence>
<dbReference type="EMBL" id="UGHX01000001">
    <property type="protein sequence ID" value="STP11624.1"/>
    <property type="molecule type" value="Genomic_DNA"/>
</dbReference>
<dbReference type="CDD" id="cd09113">
    <property type="entry name" value="PLDc_ymdC_like_2"/>
    <property type="match status" value="1"/>
</dbReference>
<dbReference type="GO" id="GO:0030572">
    <property type="term" value="F:phosphatidyltransferase activity"/>
    <property type="evidence" value="ECO:0007669"/>
    <property type="project" value="UniProtKB-ARBA"/>
</dbReference>
<feature type="domain" description="PLD phosphodiesterase" evidence="1">
    <location>
        <begin position="182"/>
        <end position="209"/>
    </location>
</feature>
<sequence>MQFIQSFFFSSTNFALIALVYLFIFAGCSSIVASTKDIKDSQALQSNPTPTFDPLQTQLAKAYKEQLGKNPNLTAAMLVSDGIDAFLSRAYLARNAQKTLILQTYIYKNDIASRILMHEVWLAAQRGVIVKMLIDDNGLDSDLSDIIALDSHPNIEVKIFNPYKNRSRILRYPEMVFDFNRINHRMHNKLFIADDIALIIGGRNIADNYFDQNNNVNFVDTDVLFVGKVAKDARDSFYTYWDFHRSIPVALLPLKSPLKKFKASIEKLKANPEWEHYEREINTLSQKYERKDFKVHWGNANFIADNPRKFEDSSLPSPIANALGEILNHTHKNLYISAAYLVPSKEGMKRFAKLAQNNVDIHILTNSLASTDSLVVYAAWERYRSKLIKMGAKVYEYQYHGKGKSKLRDKMSKSKASLHSKSIVFDDKIAWIGSFNLDPRSANLNTESVVVFDNPEFAKVLKNDLVEDMQSAWRVYLEGRKTRWEGEHNGTNEILKHPPDTGVWTRFLKTLSKMLPEDQI</sequence>
<dbReference type="PANTHER" id="PTHR21248">
    <property type="entry name" value="CARDIOLIPIN SYNTHASE"/>
    <property type="match status" value="1"/>
</dbReference>
<keyword evidence="2" id="KW-0808">Transferase</keyword>
<reference evidence="2 3" key="1">
    <citation type="submission" date="2018-06" db="EMBL/GenBank/DDBJ databases">
        <authorList>
            <consortium name="Pathogen Informatics"/>
            <person name="Doyle S."/>
        </authorList>
    </citation>
    <scope>NUCLEOTIDE SEQUENCE [LARGE SCALE GENOMIC DNA]</scope>
    <source>
        <strain evidence="2 3">NCTC12219</strain>
    </source>
</reference>
<dbReference type="InterPro" id="IPR025202">
    <property type="entry name" value="PLD-like_dom"/>
</dbReference>
<dbReference type="Proteomes" id="UP000255103">
    <property type="component" value="Unassembled WGS sequence"/>
</dbReference>
<dbReference type="PANTHER" id="PTHR21248:SF12">
    <property type="entry name" value="CARDIOLIPIN SYNTHASE C"/>
    <property type="match status" value="1"/>
</dbReference>
<dbReference type="SUPFAM" id="SSF56024">
    <property type="entry name" value="Phospholipase D/nuclease"/>
    <property type="match status" value="2"/>
</dbReference>
<organism evidence="2 3">
    <name type="scientific">Helicobacter cinaedi</name>
    <dbReference type="NCBI Taxonomy" id="213"/>
    <lineage>
        <taxon>Bacteria</taxon>
        <taxon>Pseudomonadati</taxon>
        <taxon>Campylobacterota</taxon>
        <taxon>Epsilonproteobacteria</taxon>
        <taxon>Campylobacterales</taxon>
        <taxon>Helicobacteraceae</taxon>
        <taxon>Helicobacter</taxon>
    </lineage>
</organism>
<proteinExistence type="predicted"/>
<evidence type="ECO:0000259" key="1">
    <source>
        <dbReference type="PROSITE" id="PS50035"/>
    </source>
</evidence>
<dbReference type="CDD" id="cd09111">
    <property type="entry name" value="PLDc_ymdC_like_1"/>
    <property type="match status" value="1"/>
</dbReference>
<dbReference type="PROSITE" id="PS50035">
    <property type="entry name" value="PLD"/>
    <property type="match status" value="2"/>
</dbReference>
<dbReference type="RefSeq" id="WP_115722167.1">
    <property type="nucleotide sequence ID" value="NZ_UGHX01000001.1"/>
</dbReference>
<dbReference type="InterPro" id="IPR001736">
    <property type="entry name" value="PLipase_D/transphosphatidylase"/>
</dbReference>
<dbReference type="SMART" id="SM00155">
    <property type="entry name" value="PLDc"/>
    <property type="match status" value="2"/>
</dbReference>
<gene>
    <name evidence="2" type="primary">cls</name>
    <name evidence="2" type="ORF">NCTC12219_01521</name>
</gene>
<protein>
    <submittedName>
        <fullName evidence="2">Phospholipase D-family protein</fullName>
        <ecNumber evidence="2">2.7.8.-</ecNumber>
    </submittedName>
</protein>
<dbReference type="GO" id="GO:0032049">
    <property type="term" value="P:cardiolipin biosynthetic process"/>
    <property type="evidence" value="ECO:0007669"/>
    <property type="project" value="UniProtKB-ARBA"/>
</dbReference>
<dbReference type="Gene3D" id="3.30.870.10">
    <property type="entry name" value="Endonuclease Chain A"/>
    <property type="match status" value="2"/>
</dbReference>
<accession>A0A377JUT5</accession>
<dbReference type="Pfam" id="PF13091">
    <property type="entry name" value="PLDc_2"/>
    <property type="match status" value="2"/>
</dbReference>
<dbReference type="EC" id="2.7.8.-" evidence="2"/>
<feature type="domain" description="PLD phosphodiesterase" evidence="1">
    <location>
        <begin position="414"/>
        <end position="441"/>
    </location>
</feature>
<evidence type="ECO:0000313" key="2">
    <source>
        <dbReference type="EMBL" id="STP11624.1"/>
    </source>
</evidence>
<name>A0A377JUT5_9HELI</name>